<feature type="transmembrane region" description="Helical" evidence="2">
    <location>
        <begin position="308"/>
        <end position="326"/>
    </location>
</feature>
<protein>
    <submittedName>
        <fullName evidence="3">Pox virus entry-fusion-complex G9/A16</fullName>
    </submittedName>
</protein>
<gene>
    <name evidence="3" type="primary">ORF19</name>
</gene>
<keyword evidence="2" id="KW-1133">Transmembrane helix</keyword>
<organism evidence="3">
    <name type="scientific">Carcinus maenas virus 1</name>
    <dbReference type="NCBI Taxonomy" id="2704945"/>
    <lineage>
        <taxon>Viruses</taxon>
    </lineage>
</organism>
<accession>A0A6G9HDX4</accession>
<keyword evidence="2" id="KW-0472">Membrane</keyword>
<dbReference type="EMBL" id="MN604015">
    <property type="protein sequence ID" value="QIQ08526.1"/>
    <property type="molecule type" value="Genomic_DNA"/>
</dbReference>
<evidence type="ECO:0000256" key="2">
    <source>
        <dbReference type="SAM" id="Phobius"/>
    </source>
</evidence>
<feature type="region of interest" description="Disordered" evidence="1">
    <location>
        <begin position="269"/>
        <end position="291"/>
    </location>
</feature>
<evidence type="ECO:0000256" key="1">
    <source>
        <dbReference type="SAM" id="MobiDB-lite"/>
    </source>
</evidence>
<reference evidence="3" key="1">
    <citation type="journal article" date="2020" name="MBio">
        <title>A New Family of DNA Viruses Causing Disease in Crustaceans from Diverse Aquatic Biomes.</title>
        <authorList>
            <person name="Subramaniam K."/>
            <person name="Behringer D.C."/>
            <person name="Bojko J."/>
            <person name="Yutin N."/>
            <person name="Clark A.S."/>
            <person name="Bateman K.S."/>
            <person name="van Aerle R."/>
            <person name="Bass D."/>
            <person name="Kerr R.C."/>
            <person name="Koonin E.V."/>
            <person name="Stentiford G.D."/>
            <person name="Waltzek T.B."/>
        </authorList>
    </citation>
    <scope>NUCLEOTIDE SEQUENCE</scope>
</reference>
<keyword evidence="2" id="KW-0812">Transmembrane</keyword>
<sequence>MAAPRQIKASENDELNKPFTLPNFCAPAGTVGGYVTDYLDKAREYKYVGEGDGTCRYCSLAAPHSVNCAAGCADVSCCSIIGKTANFARTNYKGDKEACCMGGPRIDPEGRTCHPDHVSNNEKCRTILLNNCNENPENYLIEGTACNDYTTFFPEGTFLKCKACNDYDIFTKHEDLCKKLCLQNPGWCDDASNTYCKGSNSTYCACINNDSSNNPICTNADCRSLGYVTNGIKDIDCIINNCKVDLSFDNIRNLDINQLEIQQQCGGGDGDGGGGGSSSGNGGDQQQQQQQQQSIQTKIKEFFYQEDNIPLVIGFLVIVLILLLYYTF</sequence>
<feature type="compositionally biased region" description="Gly residues" evidence="1">
    <location>
        <begin position="269"/>
        <end position="283"/>
    </location>
</feature>
<name>A0A6G9HDX4_9VIRU</name>
<evidence type="ECO:0000313" key="3">
    <source>
        <dbReference type="EMBL" id="QIQ08526.1"/>
    </source>
</evidence>
<proteinExistence type="predicted"/>